<sequence length="136" mass="14648">MAGRAPSRVRAPALAFAAALLSGACASSTVVIPELSEAERAVQVVAATPDSTKWLRDNCEFKVMEEFQGDLVLRKRAVQIGANVGAVLDESVHSVATKTHVGTSSFVRYGRTDWHSSKALLYACDPSQDELFLVIR</sequence>
<feature type="chain" id="PRO_5002697227" description="Lipoprotein" evidence="1">
    <location>
        <begin position="27"/>
        <end position="136"/>
    </location>
</feature>
<dbReference type="AlphaFoldDB" id="A6FYP6"/>
<organism evidence="2 3">
    <name type="scientific">Plesiocystis pacifica SIR-1</name>
    <dbReference type="NCBI Taxonomy" id="391625"/>
    <lineage>
        <taxon>Bacteria</taxon>
        <taxon>Pseudomonadati</taxon>
        <taxon>Myxococcota</taxon>
        <taxon>Polyangia</taxon>
        <taxon>Nannocystales</taxon>
        <taxon>Nannocystaceae</taxon>
        <taxon>Plesiocystis</taxon>
    </lineage>
</organism>
<dbReference type="Proteomes" id="UP000005801">
    <property type="component" value="Unassembled WGS sequence"/>
</dbReference>
<comment type="caution">
    <text evidence="2">The sequence shown here is derived from an EMBL/GenBank/DDBJ whole genome shotgun (WGS) entry which is preliminary data.</text>
</comment>
<evidence type="ECO:0008006" key="4">
    <source>
        <dbReference type="Google" id="ProtNLM"/>
    </source>
</evidence>
<dbReference type="PROSITE" id="PS51257">
    <property type="entry name" value="PROKAR_LIPOPROTEIN"/>
    <property type="match status" value="1"/>
</dbReference>
<keyword evidence="1" id="KW-0732">Signal</keyword>
<evidence type="ECO:0000313" key="3">
    <source>
        <dbReference type="Proteomes" id="UP000005801"/>
    </source>
</evidence>
<dbReference type="EMBL" id="ABCS01000004">
    <property type="protein sequence ID" value="EDM81318.1"/>
    <property type="molecule type" value="Genomic_DNA"/>
</dbReference>
<evidence type="ECO:0000313" key="2">
    <source>
        <dbReference type="EMBL" id="EDM81318.1"/>
    </source>
</evidence>
<keyword evidence="3" id="KW-1185">Reference proteome</keyword>
<accession>A6FYP6</accession>
<reference evidence="2 3" key="1">
    <citation type="submission" date="2007-06" db="EMBL/GenBank/DDBJ databases">
        <authorList>
            <person name="Shimkets L."/>
            <person name="Ferriera S."/>
            <person name="Johnson J."/>
            <person name="Kravitz S."/>
            <person name="Beeson K."/>
            <person name="Sutton G."/>
            <person name="Rogers Y.-H."/>
            <person name="Friedman R."/>
            <person name="Frazier M."/>
            <person name="Venter J.C."/>
        </authorList>
    </citation>
    <scope>NUCLEOTIDE SEQUENCE [LARGE SCALE GENOMIC DNA]</scope>
    <source>
        <strain evidence="2 3">SIR-1</strain>
    </source>
</reference>
<dbReference type="RefSeq" id="WP_006969595.1">
    <property type="nucleotide sequence ID" value="NZ_ABCS01000004.1"/>
</dbReference>
<dbReference type="STRING" id="391625.PPSIR1_40580"/>
<name>A6FYP6_9BACT</name>
<evidence type="ECO:0000256" key="1">
    <source>
        <dbReference type="SAM" id="SignalP"/>
    </source>
</evidence>
<gene>
    <name evidence="2" type="ORF">PPSIR1_40580</name>
</gene>
<feature type="signal peptide" evidence="1">
    <location>
        <begin position="1"/>
        <end position="26"/>
    </location>
</feature>
<proteinExistence type="predicted"/>
<protein>
    <recommendedName>
        <fullName evidence="4">Lipoprotein</fullName>
    </recommendedName>
</protein>